<evidence type="ECO:0000313" key="3">
    <source>
        <dbReference type="Proteomes" id="UP001302719"/>
    </source>
</evidence>
<gene>
    <name evidence="2" type="ORF">PP769_16780</name>
</gene>
<reference evidence="2 3" key="1">
    <citation type="submission" date="2023-01" db="EMBL/GenBank/DDBJ databases">
        <title>Cultivation and genomic characterization of new, ubiquitous marine nitrite-oxidizing bacteria from the Nitrospirales.</title>
        <authorList>
            <person name="Mueller A.J."/>
            <person name="Daebeler A."/>
            <person name="Herbold C.W."/>
            <person name="Kirkegaard R.H."/>
            <person name="Daims H."/>
        </authorList>
    </citation>
    <scope>NUCLEOTIDE SEQUENCE [LARGE SCALE GENOMIC DNA]</scope>
    <source>
        <strain evidence="2 3">VA</strain>
    </source>
</reference>
<dbReference type="Pfam" id="PF02321">
    <property type="entry name" value="OEP"/>
    <property type="match status" value="2"/>
</dbReference>
<dbReference type="AlphaFoldDB" id="A0AA96GFB4"/>
<keyword evidence="3" id="KW-1185">Reference proteome</keyword>
<dbReference type="RefSeq" id="WP_312642284.1">
    <property type="nucleotide sequence ID" value="NZ_CP116967.1"/>
</dbReference>
<dbReference type="EMBL" id="CP116967">
    <property type="protein sequence ID" value="WNM57604.1"/>
    <property type="molecule type" value="Genomic_DNA"/>
</dbReference>
<dbReference type="PANTHER" id="PTHR30203:SF24">
    <property type="entry name" value="BLR4935 PROTEIN"/>
    <property type="match status" value="1"/>
</dbReference>
<comment type="similarity">
    <text evidence="1">Belongs to the outer membrane factor (OMF) (TC 1.B.17) family.</text>
</comment>
<dbReference type="GO" id="GO:0015562">
    <property type="term" value="F:efflux transmembrane transporter activity"/>
    <property type="evidence" value="ECO:0007669"/>
    <property type="project" value="InterPro"/>
</dbReference>
<evidence type="ECO:0000313" key="2">
    <source>
        <dbReference type="EMBL" id="WNM57604.1"/>
    </source>
</evidence>
<dbReference type="Gene3D" id="1.20.1600.10">
    <property type="entry name" value="Outer membrane efflux proteins (OEP)"/>
    <property type="match status" value="1"/>
</dbReference>
<dbReference type="InterPro" id="IPR003423">
    <property type="entry name" value="OMP_efflux"/>
</dbReference>
<sequence>MIKISMAGLGWPILVFGLGFSGCAIPFHDNQMDELPRPNMYPQKGIPTLFPDLQNEKHLHTVPAEGQTQADDEHDDGTLSLPRLKNLARKNNPTLIQAWVLVEGERAKALQAGLYPNPVGGYSGDQINVKNTIGEFQGGFIQQEFVTAGKLELSREKYLARASAAEYQALAQEYRVMNGIVIQYYRLLGFQERVDIQRELLKSWQDQLLTVKEMFNVGQANEADLRQARVQLQQQQLSVLMAENEFQMERERLMALVGTSLPNQAVSGMLAEDLPPIRFEEALKRLLQESPELALAHANVRSDQIMVQREQAEPIPNITLRGSAGRNYVETQTVYGIQAFIKIPIFDWNQGTIQQARADLRRQEAQVTLTELRLRRSLAEQFQQYLTALQHITSYRDFLLPESEARYRVQLQSYQSDRETWPEVLQAQRDFFMLRLEYINQLIAWRTARVTIEGLLLIDGLQAPQGVTPPGHLDANPKPR</sequence>
<dbReference type="PROSITE" id="PS51257">
    <property type="entry name" value="PROKAR_LIPOPROTEIN"/>
    <property type="match status" value="1"/>
</dbReference>
<dbReference type="InterPro" id="IPR010131">
    <property type="entry name" value="MdtP/NodT-like"/>
</dbReference>
<organism evidence="2 3">
    <name type="scientific">Candidatus Nitrospira allomarina</name>
    <dbReference type="NCBI Taxonomy" id="3020900"/>
    <lineage>
        <taxon>Bacteria</taxon>
        <taxon>Pseudomonadati</taxon>
        <taxon>Nitrospirota</taxon>
        <taxon>Nitrospiria</taxon>
        <taxon>Nitrospirales</taxon>
        <taxon>Nitrospiraceae</taxon>
        <taxon>Nitrospira</taxon>
    </lineage>
</organism>
<evidence type="ECO:0000256" key="1">
    <source>
        <dbReference type="ARBA" id="ARBA00007613"/>
    </source>
</evidence>
<dbReference type="Proteomes" id="UP001302719">
    <property type="component" value="Chromosome"/>
</dbReference>
<proteinExistence type="inferred from homology"/>
<accession>A0AA96GFB4</accession>
<name>A0AA96GFB4_9BACT</name>
<dbReference type="KEGG" id="nall:PP769_16780"/>
<protein>
    <submittedName>
        <fullName evidence="2">TolC family protein</fullName>
    </submittedName>
</protein>
<dbReference type="SUPFAM" id="SSF56954">
    <property type="entry name" value="Outer membrane efflux proteins (OEP)"/>
    <property type="match status" value="1"/>
</dbReference>
<dbReference type="PANTHER" id="PTHR30203">
    <property type="entry name" value="OUTER MEMBRANE CATION EFFLUX PROTEIN"/>
    <property type="match status" value="1"/>
</dbReference>